<sequence>MCLISGGFPLSQAWWDSLPQVDHAWVSKAFFRWSSSNPDTPELDYSRIHKLWWYPAQPALIHNLCPGIDRYFGHRLFVWMPKRLWKYVLVCPHSHCTGVELSHAGSYPIVKKVLDIDGYYLMVTEYLKCPDCRRKVIPWSAAVLAQLDVGHRSEFPAIPTYKYFCNKRVARMLRLTLNG</sequence>
<gene>
    <name evidence="2" type="ORF">V1264_025107</name>
</gene>
<dbReference type="Pfam" id="PF20499">
    <property type="entry name" value="DUF6729"/>
    <property type="match status" value="1"/>
</dbReference>
<keyword evidence="3" id="KW-1185">Reference proteome</keyword>
<evidence type="ECO:0000313" key="2">
    <source>
        <dbReference type="EMBL" id="KAK7089582.1"/>
    </source>
</evidence>
<feature type="domain" description="DUF6729" evidence="1">
    <location>
        <begin position="14"/>
        <end position="175"/>
    </location>
</feature>
<evidence type="ECO:0000259" key="1">
    <source>
        <dbReference type="Pfam" id="PF20499"/>
    </source>
</evidence>
<name>A0AAN9FZN4_9CAEN</name>
<dbReference type="Proteomes" id="UP001374579">
    <property type="component" value="Unassembled WGS sequence"/>
</dbReference>
<protein>
    <recommendedName>
        <fullName evidence="1">DUF6729 domain-containing protein</fullName>
    </recommendedName>
</protein>
<evidence type="ECO:0000313" key="3">
    <source>
        <dbReference type="Proteomes" id="UP001374579"/>
    </source>
</evidence>
<reference evidence="2 3" key="1">
    <citation type="submission" date="2024-02" db="EMBL/GenBank/DDBJ databases">
        <title>Chromosome-scale genome assembly of the rough periwinkle Littorina saxatilis.</title>
        <authorList>
            <person name="De Jode A."/>
            <person name="Faria R."/>
            <person name="Formenti G."/>
            <person name="Sims Y."/>
            <person name="Smith T.P."/>
            <person name="Tracey A."/>
            <person name="Wood J.M.D."/>
            <person name="Zagrodzka Z.B."/>
            <person name="Johannesson K."/>
            <person name="Butlin R.K."/>
            <person name="Leder E.H."/>
        </authorList>
    </citation>
    <scope>NUCLEOTIDE SEQUENCE [LARGE SCALE GENOMIC DNA]</scope>
    <source>
        <strain evidence="2">Snail1</strain>
        <tissue evidence="2">Muscle</tissue>
    </source>
</reference>
<dbReference type="EMBL" id="JBAMIC010001144">
    <property type="protein sequence ID" value="KAK7089582.1"/>
    <property type="molecule type" value="Genomic_DNA"/>
</dbReference>
<proteinExistence type="predicted"/>
<organism evidence="2 3">
    <name type="scientific">Littorina saxatilis</name>
    <dbReference type="NCBI Taxonomy" id="31220"/>
    <lineage>
        <taxon>Eukaryota</taxon>
        <taxon>Metazoa</taxon>
        <taxon>Spiralia</taxon>
        <taxon>Lophotrochozoa</taxon>
        <taxon>Mollusca</taxon>
        <taxon>Gastropoda</taxon>
        <taxon>Caenogastropoda</taxon>
        <taxon>Littorinimorpha</taxon>
        <taxon>Littorinoidea</taxon>
        <taxon>Littorinidae</taxon>
        <taxon>Littorina</taxon>
    </lineage>
</organism>
<dbReference type="AlphaFoldDB" id="A0AAN9FZN4"/>
<dbReference type="InterPro" id="IPR046616">
    <property type="entry name" value="DUF6729"/>
</dbReference>
<dbReference type="PANTHER" id="PTHR24401:SF29">
    <property type="entry name" value="SI:CH211-243P7.3-RELATED"/>
    <property type="match status" value="1"/>
</dbReference>
<accession>A0AAN9FZN4</accession>
<comment type="caution">
    <text evidence="2">The sequence shown here is derived from an EMBL/GenBank/DDBJ whole genome shotgun (WGS) entry which is preliminary data.</text>
</comment>
<dbReference type="PANTHER" id="PTHR24401">
    <property type="entry name" value="SI:CH211-243P7.3-RELATED"/>
    <property type="match status" value="1"/>
</dbReference>